<dbReference type="SMART" id="SM00409">
    <property type="entry name" value="IG"/>
    <property type="match status" value="1"/>
</dbReference>
<sequence length="261" mass="28591">MMRTSTLMTALLLSLSCISVSGSQTVAGQPGEDVTLVCSNISRIITHTFWSRLSNTNNISCISSMYGSNDDAALCDRVQHGKFHMSSNVSFIFLQIRQVDVTDSGLYLCGFYMHGHTMMDVIHLSVEATDGPHDVGCTLVHDGQPRLMSVILGGVAAIFLIIIIVVLAGKNVRLHKGTSQSSCVCLHHVNSSCFTVILFSLPALYEKQHPHKHKNLDSDDLKVPAVSGYSAVRSRRPASDREVETHVVYNSRSCSWSYSSE</sequence>
<dbReference type="Proteomes" id="UP000515145">
    <property type="component" value="Chromosome 18"/>
</dbReference>
<feature type="signal peptide" evidence="2">
    <location>
        <begin position="1"/>
        <end position="22"/>
    </location>
</feature>
<proteinExistence type="predicted"/>
<evidence type="ECO:0000313" key="4">
    <source>
        <dbReference type="Proteomes" id="UP000515145"/>
    </source>
</evidence>
<feature type="domain" description="Immunoglobulin" evidence="3">
    <location>
        <begin position="23"/>
        <end position="127"/>
    </location>
</feature>
<organism evidence="4 5">
    <name type="scientific">Parambassis ranga</name>
    <name type="common">Indian glassy fish</name>
    <dbReference type="NCBI Taxonomy" id="210632"/>
    <lineage>
        <taxon>Eukaryota</taxon>
        <taxon>Metazoa</taxon>
        <taxon>Chordata</taxon>
        <taxon>Craniata</taxon>
        <taxon>Vertebrata</taxon>
        <taxon>Euteleostomi</taxon>
        <taxon>Actinopterygii</taxon>
        <taxon>Neopterygii</taxon>
        <taxon>Teleostei</taxon>
        <taxon>Neoteleostei</taxon>
        <taxon>Acanthomorphata</taxon>
        <taxon>Ovalentaria</taxon>
        <taxon>Ambassidae</taxon>
        <taxon>Parambassis</taxon>
    </lineage>
</organism>
<reference evidence="5" key="1">
    <citation type="submission" date="2025-08" db="UniProtKB">
        <authorList>
            <consortium name="RefSeq"/>
        </authorList>
    </citation>
    <scope>IDENTIFICATION</scope>
</reference>
<feature type="transmembrane region" description="Helical" evidence="1">
    <location>
        <begin position="147"/>
        <end position="168"/>
    </location>
</feature>
<dbReference type="SUPFAM" id="SSF48726">
    <property type="entry name" value="Immunoglobulin"/>
    <property type="match status" value="1"/>
</dbReference>
<dbReference type="InterPro" id="IPR003599">
    <property type="entry name" value="Ig_sub"/>
</dbReference>
<evidence type="ECO:0000259" key="3">
    <source>
        <dbReference type="SMART" id="SM00409"/>
    </source>
</evidence>
<dbReference type="InterPro" id="IPR013106">
    <property type="entry name" value="Ig_V-set"/>
</dbReference>
<keyword evidence="1" id="KW-0472">Membrane</keyword>
<keyword evidence="4" id="KW-1185">Reference proteome</keyword>
<feature type="chain" id="PRO_5028310181" evidence="2">
    <location>
        <begin position="23"/>
        <end position="261"/>
    </location>
</feature>
<dbReference type="PROSITE" id="PS51257">
    <property type="entry name" value="PROKAR_LIPOPROTEIN"/>
    <property type="match status" value="1"/>
</dbReference>
<evidence type="ECO:0000313" key="5">
    <source>
        <dbReference type="RefSeq" id="XP_028285297.1"/>
    </source>
</evidence>
<accession>A0A6P7K9X6</accession>
<keyword evidence="1" id="KW-1133">Transmembrane helix</keyword>
<evidence type="ECO:0000256" key="2">
    <source>
        <dbReference type="SAM" id="SignalP"/>
    </source>
</evidence>
<dbReference type="Gene3D" id="2.60.40.10">
    <property type="entry name" value="Immunoglobulins"/>
    <property type="match status" value="1"/>
</dbReference>
<dbReference type="InParanoid" id="A0A6P7K9X6"/>
<dbReference type="GeneID" id="114450999"/>
<evidence type="ECO:0000256" key="1">
    <source>
        <dbReference type="SAM" id="Phobius"/>
    </source>
</evidence>
<protein>
    <submittedName>
        <fullName evidence="5">Uncharacterized protein LOC114450999 isoform X1</fullName>
    </submittedName>
</protein>
<keyword evidence="2" id="KW-0732">Signal</keyword>
<dbReference type="InterPro" id="IPR036179">
    <property type="entry name" value="Ig-like_dom_sf"/>
</dbReference>
<gene>
    <name evidence="5" type="primary">LOC114450999</name>
</gene>
<dbReference type="RefSeq" id="XP_028285297.1">
    <property type="nucleotide sequence ID" value="XM_028429496.1"/>
</dbReference>
<keyword evidence="1" id="KW-0812">Transmembrane</keyword>
<name>A0A6P7K9X6_9TELE</name>
<dbReference type="Pfam" id="PF07686">
    <property type="entry name" value="V-set"/>
    <property type="match status" value="1"/>
</dbReference>
<dbReference type="FunCoup" id="A0A6P7K9X6">
    <property type="interactions" value="37"/>
</dbReference>
<dbReference type="InterPro" id="IPR013783">
    <property type="entry name" value="Ig-like_fold"/>
</dbReference>
<dbReference type="AlphaFoldDB" id="A0A6P7K9X6"/>
<dbReference type="OrthoDB" id="9932608at2759"/>